<feature type="transmembrane region" description="Helical" evidence="7">
    <location>
        <begin position="548"/>
        <end position="572"/>
    </location>
</feature>
<dbReference type="eggNOG" id="KOG3762">
    <property type="taxonomic scope" value="Eukaryota"/>
</dbReference>
<evidence type="ECO:0000256" key="2">
    <source>
        <dbReference type="ARBA" id="ARBA00005241"/>
    </source>
</evidence>
<evidence type="ECO:0000313" key="9">
    <source>
        <dbReference type="EnsemblMetazoa" id="SMAR002100-PA"/>
    </source>
</evidence>
<dbReference type="Pfam" id="PF12832">
    <property type="entry name" value="MFS_1_like"/>
    <property type="match status" value="1"/>
</dbReference>
<feature type="transmembrane region" description="Helical" evidence="7">
    <location>
        <begin position="15"/>
        <end position="37"/>
    </location>
</feature>
<feature type="transmembrane region" description="Helical" evidence="7">
    <location>
        <begin position="487"/>
        <end position="509"/>
    </location>
</feature>
<proteinExistence type="inferred from homology"/>
<evidence type="ECO:0000256" key="3">
    <source>
        <dbReference type="ARBA" id="ARBA00022692"/>
    </source>
</evidence>
<dbReference type="InterPro" id="IPR024989">
    <property type="entry name" value="MFS_assoc_dom"/>
</dbReference>
<reference evidence="9" key="2">
    <citation type="submission" date="2015-02" db="UniProtKB">
        <authorList>
            <consortium name="EnsemblMetazoa"/>
        </authorList>
    </citation>
    <scope>IDENTIFICATION</scope>
</reference>
<feature type="transmembrane region" description="Helical" evidence="7">
    <location>
        <begin position="49"/>
        <end position="68"/>
    </location>
</feature>
<feature type="transmembrane region" description="Helical" evidence="7">
    <location>
        <begin position="458"/>
        <end position="475"/>
    </location>
</feature>
<keyword evidence="4 7" id="KW-1133">Transmembrane helix</keyword>
<feature type="transmembrane region" description="Helical" evidence="7">
    <location>
        <begin position="578"/>
        <end position="599"/>
    </location>
</feature>
<comment type="subcellular location">
    <subcellularLocation>
        <location evidence="1">Membrane</location>
        <topology evidence="1">Multi-pass membrane protein</topology>
    </subcellularLocation>
</comment>
<dbReference type="PANTHER" id="PTHR16172">
    <property type="entry name" value="MAJOR FACILITATOR SUPERFAMILY DOMAIN-CONTAINING PROTEIN 6-LIKE"/>
    <property type="match status" value="1"/>
</dbReference>
<keyword evidence="10" id="KW-1185">Reference proteome</keyword>
<feature type="transmembrane region" description="Helical" evidence="7">
    <location>
        <begin position="515"/>
        <end position="536"/>
    </location>
</feature>
<feature type="transmembrane region" description="Helical" evidence="7">
    <location>
        <begin position="419"/>
        <end position="438"/>
    </location>
</feature>
<keyword evidence="3 7" id="KW-0812">Transmembrane</keyword>
<evidence type="ECO:0000256" key="1">
    <source>
        <dbReference type="ARBA" id="ARBA00004141"/>
    </source>
</evidence>
<dbReference type="Proteomes" id="UP000014500">
    <property type="component" value="Unassembled WGS sequence"/>
</dbReference>
<sequence length="646" mass="73564">MKALNSETRSAQHTAYGLFIFSAMAEACILPYTTLYLKNLGLSATHAGVVKSIQYFLSIWTLIFWMHFATRFSAYRVVIVSSVLLSIIGFLCATLLAPMDTSVYLISCPYAPATDVIVNTTDKLPLLITEDIKEMKTANQQTLPDKERRKFYYENDDWYENKGQKNDYESDRSHSFGEIDDDLSKRQYLDSETDYGNGNAYYDDGNSFPVKRTRQQNRDIDKRSILNSIWDAINPKKTTTTTTTTTQKTRIHQTDADYPTTLTSTLATTTTTFIPEIYPDLEYDPPILKTKDNPTPNRLSYLLLFITFMLGWIFGSPATTVADQAWYGYLDDLDLTEKYGNHNVYCLFMAGLASLATSLTVAMTNCRLWFDIDHFNIHFYMYAFFMLYTLLFAFCFPTVSSKFSLALPQTTKMSEYKLLFCDLSLSLVTFTAILGGIFNSCVDDFLLWIIEDLGGNEFHFGTIVCLNFMFDIFAANTSRYLLRKMKLHLVLVFSVTIFSLRLLFFSFLWNPWSAVTGQFIHFFSSTLMPAVMSAYLSRTSDHSSYRAIRTVMVPCLNLFGRTIGSCAFGVGYDVFGASLMYQITAGIGFLWSLILLIVYKMKLGNSKRYVKLIHVQEIDGIMGDSETDEDWLDETVAKRDNSPTSA</sequence>
<name>T1IMA3_STRMM</name>
<dbReference type="STRING" id="126957.T1IMA3"/>
<evidence type="ECO:0000259" key="8">
    <source>
        <dbReference type="Pfam" id="PF12832"/>
    </source>
</evidence>
<evidence type="ECO:0000256" key="5">
    <source>
        <dbReference type="ARBA" id="ARBA00023136"/>
    </source>
</evidence>
<dbReference type="SUPFAM" id="SSF103473">
    <property type="entry name" value="MFS general substrate transporter"/>
    <property type="match status" value="1"/>
</dbReference>
<dbReference type="PhylomeDB" id="T1IMA3"/>
<dbReference type="Gene3D" id="1.20.1250.20">
    <property type="entry name" value="MFS general substrate transporter like domains"/>
    <property type="match status" value="2"/>
</dbReference>
<feature type="transmembrane region" description="Helical" evidence="7">
    <location>
        <begin position="379"/>
        <end position="399"/>
    </location>
</feature>
<dbReference type="AlphaFoldDB" id="T1IMA3"/>
<dbReference type="EnsemblMetazoa" id="SMAR002100-RA">
    <property type="protein sequence ID" value="SMAR002100-PA"/>
    <property type="gene ID" value="SMAR002100"/>
</dbReference>
<dbReference type="PANTHER" id="PTHR16172:SF41">
    <property type="entry name" value="MAJOR FACILITATOR SUPERFAMILY DOMAIN-CONTAINING PROTEIN 6-LIKE"/>
    <property type="match status" value="1"/>
</dbReference>
<evidence type="ECO:0000256" key="6">
    <source>
        <dbReference type="SAM" id="MobiDB-lite"/>
    </source>
</evidence>
<dbReference type="InterPro" id="IPR051717">
    <property type="entry name" value="MFS_MFSD6"/>
</dbReference>
<accession>T1IMA3</accession>
<dbReference type="EMBL" id="AFFK01016938">
    <property type="status" value="NOT_ANNOTATED_CDS"/>
    <property type="molecule type" value="Genomic_DNA"/>
</dbReference>
<feature type="transmembrane region" description="Helical" evidence="7">
    <location>
        <begin position="299"/>
        <end position="318"/>
    </location>
</feature>
<dbReference type="GO" id="GO:0016020">
    <property type="term" value="C:membrane"/>
    <property type="evidence" value="ECO:0007669"/>
    <property type="project" value="UniProtKB-SubCell"/>
</dbReference>
<feature type="domain" description="Major facilitator superfamily associated" evidence="8">
    <location>
        <begin position="18"/>
        <end position="582"/>
    </location>
</feature>
<comment type="similarity">
    <text evidence="2">Belongs to the major facilitator superfamily. MFSD6 family.</text>
</comment>
<evidence type="ECO:0000313" key="10">
    <source>
        <dbReference type="Proteomes" id="UP000014500"/>
    </source>
</evidence>
<dbReference type="InterPro" id="IPR036259">
    <property type="entry name" value="MFS_trans_sf"/>
</dbReference>
<dbReference type="HOGENOM" id="CLU_013133_4_0_1"/>
<feature type="transmembrane region" description="Helical" evidence="7">
    <location>
        <begin position="74"/>
        <end position="97"/>
    </location>
</feature>
<evidence type="ECO:0000256" key="4">
    <source>
        <dbReference type="ARBA" id="ARBA00022989"/>
    </source>
</evidence>
<feature type="region of interest" description="Disordered" evidence="6">
    <location>
        <begin position="194"/>
        <end position="214"/>
    </location>
</feature>
<evidence type="ECO:0000256" key="7">
    <source>
        <dbReference type="SAM" id="Phobius"/>
    </source>
</evidence>
<organism evidence="9 10">
    <name type="scientific">Strigamia maritima</name>
    <name type="common">European centipede</name>
    <name type="synonym">Geophilus maritimus</name>
    <dbReference type="NCBI Taxonomy" id="126957"/>
    <lineage>
        <taxon>Eukaryota</taxon>
        <taxon>Metazoa</taxon>
        <taxon>Ecdysozoa</taxon>
        <taxon>Arthropoda</taxon>
        <taxon>Myriapoda</taxon>
        <taxon>Chilopoda</taxon>
        <taxon>Pleurostigmophora</taxon>
        <taxon>Geophilomorpha</taxon>
        <taxon>Linotaeniidae</taxon>
        <taxon>Strigamia</taxon>
    </lineage>
</organism>
<reference evidence="10" key="1">
    <citation type="submission" date="2011-05" db="EMBL/GenBank/DDBJ databases">
        <authorList>
            <person name="Richards S.R."/>
            <person name="Qu J."/>
            <person name="Jiang H."/>
            <person name="Jhangiani S.N."/>
            <person name="Agravi P."/>
            <person name="Goodspeed R."/>
            <person name="Gross S."/>
            <person name="Mandapat C."/>
            <person name="Jackson L."/>
            <person name="Mathew T."/>
            <person name="Pu L."/>
            <person name="Thornton R."/>
            <person name="Saada N."/>
            <person name="Wilczek-Boney K.B."/>
            <person name="Lee S."/>
            <person name="Kovar C."/>
            <person name="Wu Y."/>
            <person name="Scherer S.E."/>
            <person name="Worley K.C."/>
            <person name="Muzny D.M."/>
            <person name="Gibbs R."/>
        </authorList>
    </citation>
    <scope>NUCLEOTIDE SEQUENCE</scope>
    <source>
        <strain evidence="10">Brora</strain>
    </source>
</reference>
<keyword evidence="5 7" id="KW-0472">Membrane</keyword>
<protein>
    <recommendedName>
        <fullName evidence="8">Major facilitator superfamily associated domain-containing protein</fullName>
    </recommendedName>
</protein>